<dbReference type="OrthoDB" id="5624218at2"/>
<feature type="region of interest" description="Disordered" evidence="1">
    <location>
        <begin position="279"/>
        <end position="305"/>
    </location>
</feature>
<dbReference type="PROSITE" id="PS51318">
    <property type="entry name" value="TAT"/>
    <property type="match status" value="1"/>
</dbReference>
<dbReference type="AlphaFoldDB" id="A0A1Y5SQ89"/>
<dbReference type="SUPFAM" id="SSF50969">
    <property type="entry name" value="YVTN repeat-like/Quinoprotein amine dehydrogenase"/>
    <property type="match status" value="1"/>
</dbReference>
<dbReference type="InterPro" id="IPR006311">
    <property type="entry name" value="TAT_signal"/>
</dbReference>
<accession>A0A1Y5SQ89</accession>
<organism evidence="2 3">
    <name type="scientific">Pseudoruegeria aquimaris</name>
    <dbReference type="NCBI Taxonomy" id="393663"/>
    <lineage>
        <taxon>Bacteria</taxon>
        <taxon>Pseudomonadati</taxon>
        <taxon>Pseudomonadota</taxon>
        <taxon>Alphaproteobacteria</taxon>
        <taxon>Rhodobacterales</taxon>
        <taxon>Roseobacteraceae</taxon>
        <taxon>Pseudoruegeria</taxon>
    </lineage>
</organism>
<sequence length="305" mass="32293">MTNRRSFLAGLLAAGALPRRTWAQAGGAAFLSAARAPDGHHLLCGLTPRGEIAFSLPLPDRGHAAAAHPHLAQAIAFARRPGTYAIVLDCISGKQLARLEAPGGRHFYGHGTFSMDGTTLFTTENDYDGGRGVIGVWNAENGYRRLGEFDSGGTGPHDIQRLPDGKTLVVANGGIETHPDTGRLKLNIPTMRPNLTYLSPEGRLLEKIELGPAHQKNSIRHLAVDATGTVAFAMQWQGADSPELPLLGLHDRSGNQLRFAAAASIPRMKGYLGSVATTPDGGTLATTSPRGSRLQVTCPPLVPHS</sequence>
<evidence type="ECO:0000256" key="1">
    <source>
        <dbReference type="SAM" id="MobiDB-lite"/>
    </source>
</evidence>
<name>A0A1Y5SQ89_9RHOB</name>
<dbReference type="EMBL" id="FWFQ01000014">
    <property type="protein sequence ID" value="SLN42863.1"/>
    <property type="molecule type" value="Genomic_DNA"/>
</dbReference>
<dbReference type="Proteomes" id="UP000193409">
    <property type="component" value="Unassembled WGS sequence"/>
</dbReference>
<evidence type="ECO:0000313" key="2">
    <source>
        <dbReference type="EMBL" id="SLN42863.1"/>
    </source>
</evidence>
<gene>
    <name evidence="2" type="ORF">PSA7680_02133</name>
</gene>
<evidence type="ECO:0000313" key="3">
    <source>
        <dbReference type="Proteomes" id="UP000193409"/>
    </source>
</evidence>
<dbReference type="Pfam" id="PF07433">
    <property type="entry name" value="DUF1513"/>
    <property type="match status" value="1"/>
</dbReference>
<dbReference type="InterPro" id="IPR015943">
    <property type="entry name" value="WD40/YVTN_repeat-like_dom_sf"/>
</dbReference>
<reference evidence="2 3" key="1">
    <citation type="submission" date="2017-03" db="EMBL/GenBank/DDBJ databases">
        <authorList>
            <person name="Afonso C.L."/>
            <person name="Miller P.J."/>
            <person name="Scott M.A."/>
            <person name="Spackman E."/>
            <person name="Goraichik I."/>
            <person name="Dimitrov K.M."/>
            <person name="Suarez D.L."/>
            <person name="Swayne D.E."/>
        </authorList>
    </citation>
    <scope>NUCLEOTIDE SEQUENCE [LARGE SCALE GENOMIC DNA]</scope>
    <source>
        <strain evidence="2 3">CECT 7680</strain>
    </source>
</reference>
<keyword evidence="3" id="KW-1185">Reference proteome</keyword>
<protein>
    <recommendedName>
        <fullName evidence="4">DUF1513 domain-containing protein</fullName>
    </recommendedName>
</protein>
<dbReference type="Gene3D" id="2.130.10.10">
    <property type="entry name" value="YVTN repeat-like/Quinoprotein amine dehydrogenase"/>
    <property type="match status" value="1"/>
</dbReference>
<proteinExistence type="predicted"/>
<evidence type="ECO:0008006" key="4">
    <source>
        <dbReference type="Google" id="ProtNLM"/>
    </source>
</evidence>
<dbReference type="InterPro" id="IPR008311">
    <property type="entry name" value="UCP028101"/>
</dbReference>
<dbReference type="RefSeq" id="WP_085868689.1">
    <property type="nucleotide sequence ID" value="NZ_FWFQ01000014.1"/>
</dbReference>
<dbReference type="InterPro" id="IPR011044">
    <property type="entry name" value="Quino_amine_DH_bsu"/>
</dbReference>